<gene>
    <name evidence="3" type="ORF">BN990_02293</name>
</gene>
<dbReference type="InterPro" id="IPR003615">
    <property type="entry name" value="HNH_nuc"/>
</dbReference>
<comment type="caution">
    <text evidence="3">The sequence shown here is derived from an EMBL/GenBank/DDBJ whole genome shotgun (WGS) entry which is preliminary data.</text>
</comment>
<dbReference type="AlphaFoldDB" id="A0A024QCS5"/>
<protein>
    <submittedName>
        <fullName evidence="3">NUMOD4 motif</fullName>
    </submittedName>
</protein>
<dbReference type="Pfam" id="PF13392">
    <property type="entry name" value="HNH_3"/>
    <property type="match status" value="1"/>
</dbReference>
<name>A0A024QCS5_9BACI</name>
<dbReference type="RefSeq" id="WP_051739095.1">
    <property type="nucleotide sequence ID" value="NZ_BNER01000004.1"/>
</dbReference>
<feature type="domain" description="NUMOD4" evidence="1">
    <location>
        <begin position="17"/>
        <end position="59"/>
    </location>
</feature>
<reference evidence="4" key="2">
    <citation type="submission" date="2014-05" db="EMBL/GenBank/DDBJ databases">
        <title>Draft genome sequence of Virgibacillus massiliensis Vm-5.</title>
        <authorList>
            <person name="Khelaifia S."/>
            <person name="Croce O."/>
            <person name="Lagier J.C."/>
            <person name="Raoult D."/>
        </authorList>
    </citation>
    <scope>NUCLEOTIDE SEQUENCE [LARGE SCALE GENOMIC DNA]</scope>
    <source>
        <strain evidence="4">Vm-5</strain>
    </source>
</reference>
<evidence type="ECO:0000259" key="1">
    <source>
        <dbReference type="Pfam" id="PF07463"/>
    </source>
</evidence>
<feature type="domain" description="HNH nuclease" evidence="2">
    <location>
        <begin position="68"/>
        <end position="111"/>
    </location>
</feature>
<dbReference type="GO" id="GO:0016788">
    <property type="term" value="F:hydrolase activity, acting on ester bonds"/>
    <property type="evidence" value="ECO:0007669"/>
    <property type="project" value="InterPro"/>
</dbReference>
<dbReference type="Pfam" id="PF07463">
    <property type="entry name" value="NUMOD4"/>
    <property type="match status" value="1"/>
</dbReference>
<dbReference type="eggNOG" id="ENOG5033AUY">
    <property type="taxonomic scope" value="Bacteria"/>
</dbReference>
<sequence>MDTQTLNKLNEITSVGKWKEVESYPNYMVNTDGDVLNKTNGKLLTHHINNGGYKFVRLRINGKPKQLLVHRLVAKAFIPNPDNKPVVNHIDSDRLNPKKSNLEWVTHKENSEHMVNSFRCPNQTLTILLDKMGNEICVFPSRIRCIRYIANRFRIEHGYDEGEAIVEDIEFYTELSPVSRDGRLARLFKLNF</sequence>
<evidence type="ECO:0000313" key="3">
    <source>
        <dbReference type="EMBL" id="CDQ39975.1"/>
    </source>
</evidence>
<organism evidence="3 4">
    <name type="scientific">Virgibacillus massiliensis</name>
    <dbReference type="NCBI Taxonomy" id="1462526"/>
    <lineage>
        <taxon>Bacteria</taxon>
        <taxon>Bacillati</taxon>
        <taxon>Bacillota</taxon>
        <taxon>Bacilli</taxon>
        <taxon>Bacillales</taxon>
        <taxon>Bacillaceae</taxon>
        <taxon>Virgibacillus</taxon>
    </lineage>
</organism>
<accession>A0A024QCS5</accession>
<dbReference type="InterPro" id="IPR010902">
    <property type="entry name" value="NUMOD4"/>
</dbReference>
<evidence type="ECO:0000259" key="2">
    <source>
        <dbReference type="Pfam" id="PF13392"/>
    </source>
</evidence>
<dbReference type="Gene3D" id="3.90.75.20">
    <property type="match status" value="1"/>
</dbReference>
<evidence type="ECO:0000313" key="4">
    <source>
        <dbReference type="Proteomes" id="UP000028875"/>
    </source>
</evidence>
<dbReference type="STRING" id="1462526.BN990_02293"/>
<proteinExistence type="predicted"/>
<keyword evidence="4" id="KW-1185">Reference proteome</keyword>
<dbReference type="InterPro" id="IPR044925">
    <property type="entry name" value="His-Me_finger_sf"/>
</dbReference>
<dbReference type="Proteomes" id="UP000028875">
    <property type="component" value="Unassembled WGS sequence"/>
</dbReference>
<dbReference type="SUPFAM" id="SSF54060">
    <property type="entry name" value="His-Me finger endonucleases"/>
    <property type="match status" value="1"/>
</dbReference>
<reference evidence="3 4" key="1">
    <citation type="submission" date="2014-03" db="EMBL/GenBank/DDBJ databases">
        <authorList>
            <person name="Urmite Genomes U."/>
        </authorList>
    </citation>
    <scope>NUCLEOTIDE SEQUENCE [LARGE SCALE GENOMIC DNA]</scope>
    <source>
        <strain evidence="3 4">Vm-5</strain>
    </source>
</reference>
<dbReference type="EMBL" id="CCDP010000001">
    <property type="protein sequence ID" value="CDQ39975.1"/>
    <property type="molecule type" value="Genomic_DNA"/>
</dbReference>